<feature type="compositionally biased region" description="Basic and acidic residues" evidence="1">
    <location>
        <begin position="651"/>
        <end position="666"/>
    </location>
</feature>
<feature type="compositionally biased region" description="Basic residues" evidence="1">
    <location>
        <begin position="534"/>
        <end position="547"/>
    </location>
</feature>
<feature type="region of interest" description="Disordered" evidence="1">
    <location>
        <begin position="1"/>
        <end position="726"/>
    </location>
</feature>
<protein>
    <submittedName>
        <fullName evidence="2">B12 binding domain / kinase domain / Methylmalonyl-CoA mutase</fullName>
        <ecNumber evidence="2">5.4.99.2</ecNumber>
    </submittedName>
</protein>
<feature type="non-terminal residue" evidence="2">
    <location>
        <position position="1080"/>
    </location>
</feature>
<feature type="compositionally biased region" description="Basic and acidic residues" evidence="1">
    <location>
        <begin position="940"/>
        <end position="956"/>
    </location>
</feature>
<keyword evidence="2" id="KW-0413">Isomerase</keyword>
<evidence type="ECO:0000256" key="1">
    <source>
        <dbReference type="SAM" id="MobiDB-lite"/>
    </source>
</evidence>
<feature type="compositionally biased region" description="Basic and acidic residues" evidence="1">
    <location>
        <begin position="15"/>
        <end position="37"/>
    </location>
</feature>
<feature type="compositionally biased region" description="Basic residues" evidence="1">
    <location>
        <begin position="1"/>
        <end position="14"/>
    </location>
</feature>
<feature type="compositionally biased region" description="Low complexity" evidence="1">
    <location>
        <begin position="211"/>
        <end position="224"/>
    </location>
</feature>
<reference evidence="2" key="1">
    <citation type="submission" date="2020-02" db="EMBL/GenBank/DDBJ databases">
        <authorList>
            <person name="Meier V. D."/>
        </authorList>
    </citation>
    <scope>NUCLEOTIDE SEQUENCE</scope>
    <source>
        <strain evidence="2">AVDCRST_MAG36</strain>
    </source>
</reference>
<evidence type="ECO:0000313" key="2">
    <source>
        <dbReference type="EMBL" id="CAA9351660.1"/>
    </source>
</evidence>
<feature type="compositionally biased region" description="Basic residues" evidence="1">
    <location>
        <begin position="195"/>
        <end position="210"/>
    </location>
</feature>
<feature type="region of interest" description="Disordered" evidence="1">
    <location>
        <begin position="814"/>
        <end position="1080"/>
    </location>
</feature>
<feature type="compositionally biased region" description="Basic and acidic residues" evidence="1">
    <location>
        <begin position="279"/>
        <end position="294"/>
    </location>
</feature>
<feature type="compositionally biased region" description="Basic and acidic residues" evidence="1">
    <location>
        <begin position="624"/>
        <end position="640"/>
    </location>
</feature>
<feature type="compositionally biased region" description="Basic and acidic residues" evidence="1">
    <location>
        <begin position="825"/>
        <end position="845"/>
    </location>
</feature>
<feature type="compositionally biased region" description="Low complexity" evidence="1">
    <location>
        <begin position="480"/>
        <end position="499"/>
    </location>
</feature>
<feature type="non-terminal residue" evidence="2">
    <location>
        <position position="1"/>
    </location>
</feature>
<dbReference type="EC" id="5.4.99.2" evidence="2"/>
<dbReference type="EMBL" id="CADCUH010000133">
    <property type="protein sequence ID" value="CAA9351660.1"/>
    <property type="molecule type" value="Genomic_DNA"/>
</dbReference>
<feature type="compositionally biased region" description="Basic residues" evidence="1">
    <location>
        <begin position="463"/>
        <end position="479"/>
    </location>
</feature>
<feature type="compositionally biased region" description="Basic residues" evidence="1">
    <location>
        <begin position="295"/>
        <end position="310"/>
    </location>
</feature>
<feature type="compositionally biased region" description="Basic residues" evidence="1">
    <location>
        <begin position="374"/>
        <end position="390"/>
    </location>
</feature>
<feature type="compositionally biased region" description="Basic residues" evidence="1">
    <location>
        <begin position="503"/>
        <end position="520"/>
    </location>
</feature>
<feature type="compositionally biased region" description="Basic and acidic residues" evidence="1">
    <location>
        <begin position="225"/>
        <end position="235"/>
    </location>
</feature>
<feature type="compositionally biased region" description="Basic residues" evidence="1">
    <location>
        <begin position="923"/>
        <end position="939"/>
    </location>
</feature>
<feature type="compositionally biased region" description="Basic residues" evidence="1">
    <location>
        <begin position="861"/>
        <end position="874"/>
    </location>
</feature>
<keyword evidence="2" id="KW-0808">Transferase</keyword>
<feature type="compositionally biased region" description="Low complexity" evidence="1">
    <location>
        <begin position="1016"/>
        <end position="1025"/>
    </location>
</feature>
<organism evidence="2">
    <name type="scientific">uncultured Nocardioidaceae bacterium</name>
    <dbReference type="NCBI Taxonomy" id="253824"/>
    <lineage>
        <taxon>Bacteria</taxon>
        <taxon>Bacillati</taxon>
        <taxon>Actinomycetota</taxon>
        <taxon>Actinomycetes</taxon>
        <taxon>Propionibacteriales</taxon>
        <taxon>Nocardioidaceae</taxon>
        <taxon>environmental samples</taxon>
    </lineage>
</organism>
<feature type="compositionally biased region" description="Basic residues" evidence="1">
    <location>
        <begin position="266"/>
        <end position="278"/>
    </location>
</feature>
<dbReference type="GO" id="GO:0004494">
    <property type="term" value="F:methylmalonyl-CoA mutase activity"/>
    <property type="evidence" value="ECO:0007669"/>
    <property type="project" value="UniProtKB-EC"/>
</dbReference>
<feature type="compositionally biased region" description="Basic and acidic residues" evidence="1">
    <location>
        <begin position="311"/>
        <end position="327"/>
    </location>
</feature>
<feature type="compositionally biased region" description="Low complexity" evidence="1">
    <location>
        <begin position="64"/>
        <end position="76"/>
    </location>
</feature>
<feature type="compositionally biased region" description="Basic and acidic residues" evidence="1">
    <location>
        <begin position="1000"/>
        <end position="1015"/>
    </location>
</feature>
<feature type="compositionally biased region" description="Basic and acidic residues" evidence="1">
    <location>
        <begin position="242"/>
        <end position="251"/>
    </location>
</feature>
<proteinExistence type="predicted"/>
<feature type="compositionally biased region" description="Basic residues" evidence="1">
    <location>
        <begin position="51"/>
        <end position="63"/>
    </location>
</feature>
<sequence>ARARAVPPRPHRHRGEPLRRARRLDQHRPPDPAEPGRRGGPPRSQPVGPGGRRRRGRGGRPGRRGVVVPGRSPRVLRVPRRVAARARHGPRPGRRGRRRGHRRRRGRAAAPQRRRHLHPRGRPADGAGRDGLLGPGALRHRPGRARHATGRRGARRRPARGGPGDHRRGAGPAPRGGARRAPRGGRRASGPGPRDHRHRRVGQVVAHRRAGAPAPGRPAGQAEGRGPRRRPDPAARRRRAARRPDPDELPRRRPRLLPLAGDPRRARAARHAAGRPHRAQGERRRPRRPRDAGHRAGRRRRRAARRRRALRHDAGLRGRVAAGEDRHARLRRRGGDQQVRAPRGGPGAGRAARRRPPARPQPGGVRLATGGHAGLRHVGRDLRRRRRHRALPAPAGAPRGGGAAGRRRLPPAGHGPPLEHHRPARPAGPGPLPRGGRGHGARLPRLDRAARRGRRAGAAPRAGPRRALRRGRRGGRRPPLRGTPGRARGGPRPARAVAGGRRGVLRRRAGRRRPRPRGPHPAHPGVAVRDPRPARRAASHPRPRRARPFPAPGEPAGVLPVHRRGVRVQARRRGPRPDVRRGRRRRPDEPPLQAAVGGPGGDPALHGVRLGDALRPRPGPASRRLREGRHLRGLDRDAGRRAGAVRRVRPRVAEDVGQHDDQRSRTDGPGVLPQRGDRPAGRRVRSRAPAYARRRRARRTRRTRTGDRARHGPGRHPQGGPGPEHLHLLDRVRAADDGRRPGVVHRARGAQLLLGVDQRLPHRRGGGEPHQPARVHARQRVHLRRGVPRARDGGRRLRAEPVVLLLQRDGPRVLRAGPGRPAHLGGRDEGAVRRRRAVAEAEVPRADLGAVAARPGDGLQRHPHHAAGAHRGLRQRQQPPHQRLRRGGHDPDPGVGTPGAGDPARHQPRVGARGQREPAAGLVRHRGAHRSRRGGRARRVRPDQRARRGARRDGDRLPAGAHPGRVDALRAPQARRVAARRRCQHLPPPARRGPGAGGRRTHDDAEPCHRGREAVTARAGAAVPPRARRGGRGGARAAEGGGGRGRERLRGAHGGGPGVHPAAGHRGLLRGGRGVPPQRL</sequence>
<name>A0A6J4M978_9ACTN</name>
<feature type="compositionally biased region" description="Basic residues" evidence="1">
    <location>
        <begin position="177"/>
        <end position="186"/>
    </location>
</feature>
<feature type="compositionally biased region" description="Basic residues" evidence="1">
    <location>
        <begin position="77"/>
        <end position="121"/>
    </location>
</feature>
<accession>A0A6J4M978</accession>
<gene>
    <name evidence="2" type="ORF">AVDCRST_MAG36-2032</name>
</gene>
<dbReference type="AlphaFoldDB" id="A0A6J4M978"/>
<keyword evidence="2" id="KW-0418">Kinase</keyword>
<feature type="compositionally biased region" description="Basic residues" evidence="1">
    <location>
        <begin position="561"/>
        <end position="574"/>
    </location>
</feature>
<dbReference type="GO" id="GO:0016301">
    <property type="term" value="F:kinase activity"/>
    <property type="evidence" value="ECO:0007669"/>
    <property type="project" value="UniProtKB-KW"/>
</dbReference>
<feature type="compositionally biased region" description="Basic residues" evidence="1">
    <location>
        <begin position="681"/>
        <end position="703"/>
    </location>
</feature>
<feature type="compositionally biased region" description="Basic residues" evidence="1">
    <location>
        <begin position="138"/>
        <end position="159"/>
    </location>
</feature>